<dbReference type="PANTHER" id="PTHR36836:SF1">
    <property type="entry name" value="COLANIC ACID BIOSYNTHESIS PROTEIN WCAK"/>
    <property type="match status" value="1"/>
</dbReference>
<dbReference type="EMBL" id="JARXIC010000022">
    <property type="protein sequence ID" value="MDQ8195335.1"/>
    <property type="molecule type" value="Genomic_DNA"/>
</dbReference>
<reference evidence="2 3" key="1">
    <citation type="submission" date="2023-04" db="EMBL/GenBank/DDBJ databases">
        <title>A novel bacteria isolated from coastal sediment.</title>
        <authorList>
            <person name="Liu X.-J."/>
            <person name="Du Z.-J."/>
        </authorList>
    </citation>
    <scope>NUCLEOTIDE SEQUENCE [LARGE SCALE GENOMIC DNA]</scope>
    <source>
        <strain evidence="2 3">SDUM461004</strain>
    </source>
</reference>
<feature type="domain" description="Polysaccharide pyruvyl transferase" evidence="1">
    <location>
        <begin position="48"/>
        <end position="331"/>
    </location>
</feature>
<dbReference type="RefSeq" id="WP_308985791.1">
    <property type="nucleotide sequence ID" value="NZ_JARXIC010000022.1"/>
</dbReference>
<accession>A0ABU1AKJ3</accession>
<dbReference type="Pfam" id="PF04230">
    <property type="entry name" value="PS_pyruv_trans"/>
    <property type="match status" value="1"/>
</dbReference>
<dbReference type="InterPro" id="IPR007345">
    <property type="entry name" value="Polysacch_pyruvyl_Trfase"/>
</dbReference>
<keyword evidence="3" id="KW-1185">Reference proteome</keyword>
<evidence type="ECO:0000313" key="2">
    <source>
        <dbReference type="EMBL" id="MDQ8195335.1"/>
    </source>
</evidence>
<sequence>MSNSKHILLFSGWQTCNIGDVGHTPGTLRFLEQYVPAAGVTVYLINANEAVLSMLQGRFRNVEFIVAESQEHCDENGLFTHPRLTSAFEECDLVIQNSGMHYNQFYGLKPWLLRACMRANKPFGIYGQSFDGFAEEGRDELVDWLSQSAFIFCRDRLSLNYLKECGVHAPVMDFGPDGCFGIDVMNRSQGQAYLSENHLEAGTFLSVTLRSNSPNLHAGAASVLNPKVISESDRLENERWSAALRQVIIDWVETTGKPVLLAPEVDKEIGNAHTMLLERLPDAIREHVVWRDSFWTVEEAAAVYSQAAALVSMEPHSCIIALANKVPAIHYYSRKHGVKATMFADIGLKPWLHDIDAVEPNVVSACLQQIIHDPALACAQVEGALAQVETAAARTGDTIRDVLDLPLNHAQETVLT</sequence>
<dbReference type="Proteomes" id="UP001243717">
    <property type="component" value="Unassembled WGS sequence"/>
</dbReference>
<dbReference type="GO" id="GO:0016740">
    <property type="term" value="F:transferase activity"/>
    <property type="evidence" value="ECO:0007669"/>
    <property type="project" value="UniProtKB-KW"/>
</dbReference>
<evidence type="ECO:0000313" key="3">
    <source>
        <dbReference type="Proteomes" id="UP001243717"/>
    </source>
</evidence>
<organism evidence="2 3">
    <name type="scientific">Thalassobacterium sedimentorum</name>
    <dbReference type="NCBI Taxonomy" id="3041258"/>
    <lineage>
        <taxon>Bacteria</taxon>
        <taxon>Pseudomonadati</taxon>
        <taxon>Verrucomicrobiota</taxon>
        <taxon>Opitutia</taxon>
        <taxon>Puniceicoccales</taxon>
        <taxon>Coraliomargaritaceae</taxon>
        <taxon>Thalassobacterium</taxon>
    </lineage>
</organism>
<proteinExistence type="predicted"/>
<protein>
    <submittedName>
        <fullName evidence="2">Polysaccharide pyruvyl transferase family protein</fullName>
    </submittedName>
</protein>
<dbReference type="PANTHER" id="PTHR36836">
    <property type="entry name" value="COLANIC ACID BIOSYNTHESIS PROTEIN WCAK"/>
    <property type="match status" value="1"/>
</dbReference>
<name>A0ABU1AKJ3_9BACT</name>
<keyword evidence="2" id="KW-0808">Transferase</keyword>
<evidence type="ECO:0000259" key="1">
    <source>
        <dbReference type="Pfam" id="PF04230"/>
    </source>
</evidence>
<comment type="caution">
    <text evidence="2">The sequence shown here is derived from an EMBL/GenBank/DDBJ whole genome shotgun (WGS) entry which is preliminary data.</text>
</comment>
<gene>
    <name evidence="2" type="ORF">QEH59_12935</name>
</gene>